<sequence length="96" mass="11361">MKIMQMFAAAGLVVASLGAATAAEAQNWRGDRYGSYDRDYRGYDRSGDRGYRDYRGDRGPHYGWDRGRRQGWNGYRGRRQRCWTEYRYHHRVRVCG</sequence>
<dbReference type="AlphaFoldDB" id="A0A369VVH6"/>
<evidence type="ECO:0000313" key="2">
    <source>
        <dbReference type="EMBL" id="RDE06348.1"/>
    </source>
</evidence>
<keyword evidence="3" id="KW-1185">Reference proteome</keyword>
<dbReference type="Proteomes" id="UP000253918">
    <property type="component" value="Unassembled WGS sequence"/>
</dbReference>
<evidence type="ECO:0008006" key="4">
    <source>
        <dbReference type="Google" id="ProtNLM"/>
    </source>
</evidence>
<feature type="chain" id="PRO_5016794870" description="Sulfur globule protein" evidence="1">
    <location>
        <begin position="26"/>
        <end position="96"/>
    </location>
</feature>
<accession>A0A369VVH6</accession>
<protein>
    <recommendedName>
        <fullName evidence="4">Sulfur globule protein</fullName>
    </recommendedName>
</protein>
<evidence type="ECO:0000256" key="1">
    <source>
        <dbReference type="SAM" id="SignalP"/>
    </source>
</evidence>
<reference evidence="2 3" key="1">
    <citation type="submission" date="2018-07" db="EMBL/GenBank/DDBJ databases">
        <title>a novel species of Sphingomonas isolated from the rhizosphere soil of Araceae plant.</title>
        <authorList>
            <person name="Zhiyong W."/>
            <person name="Qinglan Z."/>
            <person name="Zhiwei F."/>
            <person name="Ding X."/>
            <person name="Gejiao W."/>
            <person name="Shixue Z."/>
        </authorList>
    </citation>
    <scope>NUCLEOTIDE SEQUENCE [LARGE SCALE GENOMIC DNA]</scope>
    <source>
        <strain evidence="2 3">WZY 27</strain>
    </source>
</reference>
<dbReference type="EMBL" id="QQNB01000001">
    <property type="protein sequence ID" value="RDE06348.1"/>
    <property type="molecule type" value="Genomic_DNA"/>
</dbReference>
<evidence type="ECO:0000313" key="3">
    <source>
        <dbReference type="Proteomes" id="UP000253918"/>
    </source>
</evidence>
<keyword evidence="1" id="KW-0732">Signal</keyword>
<gene>
    <name evidence="2" type="ORF">DVW87_01055</name>
</gene>
<dbReference type="RefSeq" id="WP_114685929.1">
    <property type="nucleotide sequence ID" value="NZ_QQNB01000001.1"/>
</dbReference>
<comment type="caution">
    <text evidence="2">The sequence shown here is derived from an EMBL/GenBank/DDBJ whole genome shotgun (WGS) entry which is preliminary data.</text>
</comment>
<name>A0A369VVH6_9SPHN</name>
<feature type="signal peptide" evidence="1">
    <location>
        <begin position="1"/>
        <end position="25"/>
    </location>
</feature>
<proteinExistence type="predicted"/>
<organism evidence="2 3">
    <name type="scientific">Sphingomonas aracearum</name>
    <dbReference type="NCBI Taxonomy" id="2283317"/>
    <lineage>
        <taxon>Bacteria</taxon>
        <taxon>Pseudomonadati</taxon>
        <taxon>Pseudomonadota</taxon>
        <taxon>Alphaproteobacteria</taxon>
        <taxon>Sphingomonadales</taxon>
        <taxon>Sphingomonadaceae</taxon>
        <taxon>Sphingomonas</taxon>
    </lineage>
</organism>